<dbReference type="InterPro" id="IPR005584">
    <property type="entry name" value="DNA_gyrase_inhibitor_YacG"/>
</dbReference>
<dbReference type="GO" id="GO:0006355">
    <property type="term" value="P:regulation of DNA-templated transcription"/>
    <property type="evidence" value="ECO:0007669"/>
    <property type="project" value="InterPro"/>
</dbReference>
<dbReference type="SUPFAM" id="SSF57716">
    <property type="entry name" value="Glucocorticoid receptor-like (DNA-binding domain)"/>
    <property type="match status" value="1"/>
</dbReference>
<dbReference type="RefSeq" id="WP_145077160.1">
    <property type="nucleotide sequence ID" value="NZ_CP036425.1"/>
</dbReference>
<protein>
    <submittedName>
        <fullName evidence="1">Zinc-binding protein</fullName>
    </submittedName>
</protein>
<sequence length="64" mass="7536">MNDQPAKPKSRKCSNPNCDHLTDESNPNYPFCSDRCRTVDLAKWRDELYMISRTIEEDDLEEDV</sequence>
<dbReference type="Gene3D" id="3.30.50.10">
    <property type="entry name" value="Erythroid Transcription Factor GATA-1, subunit A"/>
    <property type="match status" value="1"/>
</dbReference>
<dbReference type="Pfam" id="PF03884">
    <property type="entry name" value="YacG"/>
    <property type="match status" value="1"/>
</dbReference>
<name>A0A517YU96_9BACT</name>
<gene>
    <name evidence="1" type="ORF">KS4_18710</name>
</gene>
<dbReference type="AlphaFoldDB" id="A0A517YU96"/>
<keyword evidence="2" id="KW-1185">Reference proteome</keyword>
<reference evidence="1 2" key="1">
    <citation type="submission" date="2019-02" db="EMBL/GenBank/DDBJ databases">
        <title>Deep-cultivation of Planctomycetes and their phenomic and genomic characterization uncovers novel biology.</title>
        <authorList>
            <person name="Wiegand S."/>
            <person name="Jogler M."/>
            <person name="Boedeker C."/>
            <person name="Pinto D."/>
            <person name="Vollmers J."/>
            <person name="Rivas-Marin E."/>
            <person name="Kohn T."/>
            <person name="Peeters S.H."/>
            <person name="Heuer A."/>
            <person name="Rast P."/>
            <person name="Oberbeckmann S."/>
            <person name="Bunk B."/>
            <person name="Jeske O."/>
            <person name="Meyerdierks A."/>
            <person name="Storesund J.E."/>
            <person name="Kallscheuer N."/>
            <person name="Luecker S."/>
            <person name="Lage O.M."/>
            <person name="Pohl T."/>
            <person name="Merkel B.J."/>
            <person name="Hornburger P."/>
            <person name="Mueller R.-W."/>
            <person name="Bruemmer F."/>
            <person name="Labrenz M."/>
            <person name="Spormann A.M."/>
            <person name="Op den Camp H."/>
            <person name="Overmann J."/>
            <person name="Amann R."/>
            <person name="Jetten M.S.M."/>
            <person name="Mascher T."/>
            <person name="Medema M.H."/>
            <person name="Devos D.P."/>
            <person name="Kaster A.-K."/>
            <person name="Ovreas L."/>
            <person name="Rohde M."/>
            <person name="Galperin M.Y."/>
            <person name="Jogler C."/>
        </authorList>
    </citation>
    <scope>NUCLEOTIDE SEQUENCE [LARGE SCALE GENOMIC DNA]</scope>
    <source>
        <strain evidence="1 2">KS4</strain>
    </source>
</reference>
<dbReference type="GO" id="GO:0008270">
    <property type="term" value="F:zinc ion binding"/>
    <property type="evidence" value="ECO:0007669"/>
    <property type="project" value="InterPro"/>
</dbReference>
<accession>A0A517YU96</accession>
<evidence type="ECO:0000313" key="2">
    <source>
        <dbReference type="Proteomes" id="UP000317369"/>
    </source>
</evidence>
<proteinExistence type="predicted"/>
<evidence type="ECO:0000313" key="1">
    <source>
        <dbReference type="EMBL" id="QDU33813.1"/>
    </source>
</evidence>
<dbReference type="EMBL" id="CP036425">
    <property type="protein sequence ID" value="QDU33813.1"/>
    <property type="molecule type" value="Genomic_DNA"/>
</dbReference>
<dbReference type="KEGG" id="pcor:KS4_18710"/>
<organism evidence="1 2">
    <name type="scientific">Poriferisphaera corsica</name>
    <dbReference type="NCBI Taxonomy" id="2528020"/>
    <lineage>
        <taxon>Bacteria</taxon>
        <taxon>Pseudomonadati</taxon>
        <taxon>Planctomycetota</taxon>
        <taxon>Phycisphaerae</taxon>
        <taxon>Phycisphaerales</taxon>
        <taxon>Phycisphaeraceae</taxon>
        <taxon>Poriferisphaera</taxon>
    </lineage>
</organism>
<dbReference type="OrthoDB" id="9809663at2"/>
<dbReference type="InterPro" id="IPR013088">
    <property type="entry name" value="Znf_NHR/GATA"/>
</dbReference>
<dbReference type="Proteomes" id="UP000317369">
    <property type="component" value="Chromosome"/>
</dbReference>